<feature type="region of interest" description="Disordered" evidence="1">
    <location>
        <begin position="65"/>
        <end position="133"/>
    </location>
</feature>
<reference evidence="2 3" key="1">
    <citation type="submission" date="2024-07" db="EMBL/GenBank/DDBJ databases">
        <title>Section-level genome sequencing and comparative genomics of Aspergillus sections Usti and Cavernicolus.</title>
        <authorList>
            <consortium name="Lawrence Berkeley National Laboratory"/>
            <person name="Nybo J.L."/>
            <person name="Vesth T.C."/>
            <person name="Theobald S."/>
            <person name="Frisvad J.C."/>
            <person name="Larsen T.O."/>
            <person name="Kjaerboelling I."/>
            <person name="Rothschild-Mancinelli K."/>
            <person name="Lyhne E.K."/>
            <person name="Kogle M.E."/>
            <person name="Barry K."/>
            <person name="Clum A."/>
            <person name="Na H."/>
            <person name="Ledsgaard L."/>
            <person name="Lin J."/>
            <person name="Lipzen A."/>
            <person name="Kuo A."/>
            <person name="Riley R."/>
            <person name="Mondo S."/>
            <person name="Labutti K."/>
            <person name="Haridas S."/>
            <person name="Pangalinan J."/>
            <person name="Salamov A.A."/>
            <person name="Simmons B.A."/>
            <person name="Magnuson J.K."/>
            <person name="Chen J."/>
            <person name="Drula E."/>
            <person name="Henrissat B."/>
            <person name="Wiebenga A."/>
            <person name="Lubbers R.J."/>
            <person name="Gomes A.C."/>
            <person name="Makela M.R."/>
            <person name="Stajich J."/>
            <person name="Grigoriev I.V."/>
            <person name="Mortensen U.H."/>
            <person name="De Vries R.P."/>
            <person name="Baker S.E."/>
            <person name="Andersen M.R."/>
        </authorList>
    </citation>
    <scope>NUCLEOTIDE SEQUENCE [LARGE SCALE GENOMIC DNA]</scope>
    <source>
        <strain evidence="2 3">CBS 123904</strain>
    </source>
</reference>
<keyword evidence="3" id="KW-1185">Reference proteome</keyword>
<evidence type="ECO:0000313" key="2">
    <source>
        <dbReference type="EMBL" id="KAL2846162.1"/>
    </source>
</evidence>
<gene>
    <name evidence="2" type="ORF">BJY01DRAFT_175732</name>
</gene>
<sequence length="150" mass="16614">MPLLDTNPPEKHTDSVGVFGYIISHDHLCHTAEQLWVDNERFQAGPRKINYDHTPEIGQLLLNINSGYGHDETQTSTQAPPTNRSLDGAPSTDDIRTEAGTGDPSPTPVPSDYLTPADDPKSRTTVFDSRRSILPTKEGKQNLSHLWWGL</sequence>
<accession>A0ABR4K4L2</accession>
<organism evidence="2 3">
    <name type="scientific">Aspergillus pseudoustus</name>
    <dbReference type="NCBI Taxonomy" id="1810923"/>
    <lineage>
        <taxon>Eukaryota</taxon>
        <taxon>Fungi</taxon>
        <taxon>Dikarya</taxon>
        <taxon>Ascomycota</taxon>
        <taxon>Pezizomycotina</taxon>
        <taxon>Eurotiomycetes</taxon>
        <taxon>Eurotiomycetidae</taxon>
        <taxon>Eurotiales</taxon>
        <taxon>Aspergillaceae</taxon>
        <taxon>Aspergillus</taxon>
        <taxon>Aspergillus subgen. Nidulantes</taxon>
    </lineage>
</organism>
<dbReference type="Proteomes" id="UP001610446">
    <property type="component" value="Unassembled WGS sequence"/>
</dbReference>
<protein>
    <submittedName>
        <fullName evidence="2">Uncharacterized protein</fullName>
    </submittedName>
</protein>
<proteinExistence type="predicted"/>
<dbReference type="EMBL" id="JBFXLU010000065">
    <property type="protein sequence ID" value="KAL2846162.1"/>
    <property type="molecule type" value="Genomic_DNA"/>
</dbReference>
<feature type="compositionally biased region" description="Polar residues" evidence="1">
    <location>
        <begin position="74"/>
        <end position="85"/>
    </location>
</feature>
<comment type="caution">
    <text evidence="2">The sequence shown here is derived from an EMBL/GenBank/DDBJ whole genome shotgun (WGS) entry which is preliminary data.</text>
</comment>
<evidence type="ECO:0000313" key="3">
    <source>
        <dbReference type="Proteomes" id="UP001610446"/>
    </source>
</evidence>
<name>A0ABR4K4L2_9EURO</name>
<evidence type="ECO:0000256" key="1">
    <source>
        <dbReference type="SAM" id="MobiDB-lite"/>
    </source>
</evidence>